<feature type="compositionally biased region" description="Polar residues" evidence="17">
    <location>
        <begin position="997"/>
        <end position="1024"/>
    </location>
</feature>
<keyword evidence="8" id="KW-0493">Microtubule</keyword>
<dbReference type="Proteomes" id="UP000266234">
    <property type="component" value="Unassembled WGS sequence"/>
</dbReference>
<organism evidence="19 20">
    <name type="scientific">Fusarium longipes</name>
    <dbReference type="NCBI Taxonomy" id="694270"/>
    <lineage>
        <taxon>Eukaryota</taxon>
        <taxon>Fungi</taxon>
        <taxon>Dikarya</taxon>
        <taxon>Ascomycota</taxon>
        <taxon>Pezizomycotina</taxon>
        <taxon>Sordariomycetes</taxon>
        <taxon>Hypocreomycetidae</taxon>
        <taxon>Hypocreales</taxon>
        <taxon>Nectriaceae</taxon>
        <taxon>Fusarium</taxon>
    </lineage>
</organism>
<feature type="region of interest" description="Disordered" evidence="17">
    <location>
        <begin position="257"/>
        <end position="559"/>
    </location>
</feature>
<dbReference type="SUPFAM" id="SSF52490">
    <property type="entry name" value="Tubulin nucleotide-binding domain-like"/>
    <property type="match status" value="1"/>
</dbReference>
<dbReference type="GO" id="GO:0005874">
    <property type="term" value="C:microtubule"/>
    <property type="evidence" value="ECO:0007669"/>
    <property type="project" value="UniProtKB-KW"/>
</dbReference>
<dbReference type="CDD" id="cd13170">
    <property type="entry name" value="RanBD_NUP50"/>
    <property type="match status" value="1"/>
</dbReference>
<dbReference type="SUPFAM" id="SSF50729">
    <property type="entry name" value="PH domain-like"/>
    <property type="match status" value="1"/>
</dbReference>
<feature type="compositionally biased region" description="Polar residues" evidence="17">
    <location>
        <begin position="82"/>
        <end position="101"/>
    </location>
</feature>
<accession>A0A395T4C4</accession>
<feature type="domain" description="RanBD1" evidence="18">
    <location>
        <begin position="1084"/>
        <end position="1162"/>
    </location>
</feature>
<keyword evidence="13" id="KW-0342">GTP-binding</keyword>
<feature type="compositionally biased region" description="Polar residues" evidence="17">
    <location>
        <begin position="496"/>
        <end position="505"/>
    </location>
</feature>
<dbReference type="FunFam" id="1.10.287.600:FF:000004">
    <property type="entry name" value="Tubulin gamma chain"/>
    <property type="match status" value="1"/>
</dbReference>
<dbReference type="SUPFAM" id="SSF55307">
    <property type="entry name" value="Tubulin C-terminal domain-like"/>
    <property type="match status" value="1"/>
</dbReference>
<evidence type="ECO:0000256" key="8">
    <source>
        <dbReference type="ARBA" id="ARBA00022701"/>
    </source>
</evidence>
<evidence type="ECO:0000256" key="6">
    <source>
        <dbReference type="ARBA" id="ARBA00018848"/>
    </source>
</evidence>
<dbReference type="GO" id="GO:0005643">
    <property type="term" value="C:nuclear pore"/>
    <property type="evidence" value="ECO:0007669"/>
    <property type="project" value="UniProtKB-SubCell"/>
</dbReference>
<sequence length="1775" mass="188254">MVTFSLPGDGELAEAAKSTPRPRPALPFARRGYVSTPLKSSRLGVPQSAPSRRMLTTRDEQPVSSLNRSTISTARNIFRASTTSDSPTVTPFSPSIPQNTPKKVFAPGATPDPNRVFRESTAQATPRGMAAKTTSKDLFHMRIEDPDPELSGEVLTRKIPQDWNNKGSIYADQFLSHLCPPEFDDEQRRQFFCILDLRRLKYAANEIFSKKDWKLNVINFAKEFEKSRSIILLRYGLYEFQNVKPSKDVLKRWRREHGLPEPEEDNDEPTPTKTTAAKKRKADDEDTEMNGSTTNGKRRAPERQEDVQEQQAPAPAPVPVPASTLGKNKRRSSVSDEADSQPSKMQRGTASAAKSLFEKIANKSSTTPVSSPLKPSTKPTEDSAAAKPNPFALNKTNGSSSSLARSIFQNPKPTGAAGASASGGNIFGYLSDASSAKNSGIDADAESEGDTDAEDDSQGDEPSAAASGADTASQAGNGLFGQKTAPSNGLAAESSAPGTRESTPGRSLFDRVTKDTDGQPVRLEEQAEKPAPKIADQTWNPGTTPIKFAPSAPASTGQATSLFGKATSATTSSLFANKPTTSNLFGAAKPTEKASTPSDQADKTGGDESDKENDEAPKKSMFESKTPAAQPSFGSLFSKPAAEPAKTSEPPKPITSLFGAKTDDKAITPAPTTNLFGTVSKPAESSGPVMQSSTLFGAKPEADKSAATEAPKTSLFGAPSTSTAKEESTTATSLFGSKPASTTSNLFGNTSTPAAKPLFGAPSSSDETAAKKDVPASDKPAAAPIFSFGAASNGADKLNGAAKPLFGAPQSPKVSGAAALDGSPMKQDEPSPAKRAFNGGTASGASAPIFSFGGSTTPAAPAPAAAPLFGSGASGTSTPLFGGASTTPAANDVGASFGSNSSASGSFAFQFGGGNSASSSFNNPFSSSNNGGDSGAAPSSSGGMFNFGASSAPSGGSTTFQFGGPSNTAAPAFGANNSAPAFGGASGSSGAPGFNFTGASPAQNSTPTFGSNQSAPAFGNSNLQPPAGGSTTGTNTPFSLGGGSSLATTPAAGTPEPSTQAEGTAGGDEEGEKHEQVNLAENLEQDEDVMHDVRAKVLKFVPAGEKSDDKKPKSQSPWSTQGVGALRLLKHKETNVVRLLLRAEPRGHIAMNRAVLADMSYKADKKYVKMTTSNEKGDGLETWMIQVKTADMAKELAEALEKNKVHNKNQFWQQLCQEHGISQDGNLEDFATEGGDRKDVFYYQSDDTRYIPRAILIDLEPRVINGIQTGPYKNIYNPENFYVGKDGVGAANNWGDGYQSGEAVYEDIMEMIDREADGSDSLEGFMMLHSIAGGTGSGLGSFLLERLNDRFPKKIIQTYSVFPDTTNAGDVVVHPYNSILSMRRLVQNADSVVVLDNGALSHIAADRLHVQEPSFQQTNQLVATVMSASTTTLRYPGYMHNDLVSILASLIPTPRCHFLMTAYTPFTGDQVEQAKTVRKTTVLDVMRRLLQPKNRMVSTVPGKKSCYISILNVIQGEVDPTDVHKSLLRIRERRLATFIPWGPASIQVALTKRSPYIPMSHRVSGLMLANHTSIATLFKRILRQYDGMRKRNAFMEGYKKTAPFSENLNEFDEARQVVADLIGEYEAAEDADYLNPDAGEKATSAETDRRAFEKHYNTPSSSTSTLTLQPQHHRHKIFLHNYHYNLQNTNTAKMTQSKEQKIAETQANLPLPEQPPTASDWQSADARNVNVGSGKVEAPIGTGAHAESGLREPATKGEDVDLSSVGREGVEKNQQ</sequence>
<keyword evidence="7" id="KW-0963">Cytoplasm</keyword>
<comment type="subunit">
    <text evidence="5">Dimer of alpha and beta chains. A typical microtubule is a hollow water-filled tube with an outer diameter of 25 nm and an inner diameter of 15 nM. Alpha-beta heterodimers associate head-to-tail to form protofilaments running lengthwise along the microtubule wall with the beta-tubulin subunit facing the microtubule plus end conferring a structural polarity. Microtubules usually have 13 protofilaments but different protofilament numbers can be found in some organisms and specialized cells.</text>
</comment>
<keyword evidence="12" id="KW-0906">Nuclear pore complex</keyword>
<evidence type="ECO:0000256" key="14">
    <source>
        <dbReference type="ARBA" id="ARBA00023212"/>
    </source>
</evidence>
<keyword evidence="10" id="KW-0547">Nucleotide-binding</keyword>
<dbReference type="InterPro" id="IPR002454">
    <property type="entry name" value="Gamma_tubulin"/>
</dbReference>
<feature type="region of interest" description="Disordered" evidence="17">
    <location>
        <begin position="572"/>
        <end position="778"/>
    </location>
</feature>
<dbReference type="Pfam" id="PF00638">
    <property type="entry name" value="Ran_BP1"/>
    <property type="match status" value="1"/>
</dbReference>
<protein>
    <recommendedName>
        <fullName evidence="6">Tubulin gamma chain</fullName>
    </recommendedName>
    <alternativeName>
        <fullName evidence="15">Gamma-tubulin</fullName>
    </alternativeName>
</protein>
<evidence type="ECO:0000256" key="16">
    <source>
        <dbReference type="ARBA" id="ARBA00034296"/>
    </source>
</evidence>
<feature type="compositionally biased region" description="Polar residues" evidence="17">
    <location>
        <begin position="572"/>
        <end position="584"/>
    </location>
</feature>
<dbReference type="InterPro" id="IPR036525">
    <property type="entry name" value="Tubulin/FtsZ_GTPase_sf"/>
</dbReference>
<evidence type="ECO:0000256" key="17">
    <source>
        <dbReference type="SAM" id="MobiDB-lite"/>
    </source>
</evidence>
<keyword evidence="9" id="KW-0479">Metal-binding</keyword>
<evidence type="ECO:0000256" key="13">
    <source>
        <dbReference type="ARBA" id="ARBA00023134"/>
    </source>
</evidence>
<evidence type="ECO:0000256" key="2">
    <source>
        <dbReference type="ARBA" id="ARBA00004317"/>
    </source>
</evidence>
<keyword evidence="12" id="KW-0813">Transport</keyword>
<dbReference type="CDD" id="cd02188">
    <property type="entry name" value="gamma_tubulin"/>
    <property type="match status" value="1"/>
</dbReference>
<dbReference type="PRINTS" id="PR01164">
    <property type="entry name" value="GAMMATUBULIN"/>
</dbReference>
<dbReference type="Gene3D" id="3.30.1330.20">
    <property type="entry name" value="Tubulin/FtsZ, C-terminal domain"/>
    <property type="match status" value="1"/>
</dbReference>
<dbReference type="FunFam" id="3.30.1330.20:FF:000003">
    <property type="entry name" value="Tubulin gamma chain"/>
    <property type="match status" value="1"/>
</dbReference>
<feature type="compositionally biased region" description="Polar residues" evidence="17">
    <location>
        <begin position="739"/>
        <end position="753"/>
    </location>
</feature>
<reference evidence="19 20" key="1">
    <citation type="journal article" date="2018" name="PLoS Pathog.">
        <title>Evolution of structural diversity of trichothecenes, a family of toxins produced by plant pathogenic and entomopathogenic fungi.</title>
        <authorList>
            <person name="Proctor R.H."/>
            <person name="McCormick S.P."/>
            <person name="Kim H.S."/>
            <person name="Cardoza R.E."/>
            <person name="Stanley A.M."/>
            <person name="Lindo L."/>
            <person name="Kelly A."/>
            <person name="Brown D.W."/>
            <person name="Lee T."/>
            <person name="Vaughan M.M."/>
            <person name="Alexander N.J."/>
            <person name="Busman M."/>
            <person name="Gutierrez S."/>
        </authorList>
    </citation>
    <scope>NUCLEOTIDE SEQUENCE [LARGE SCALE GENOMIC DNA]</scope>
    <source>
        <strain evidence="19 20">NRRL 20695</strain>
    </source>
</reference>
<keyword evidence="14" id="KW-0206">Cytoskeleton</keyword>
<evidence type="ECO:0000256" key="1">
    <source>
        <dbReference type="ARBA" id="ARBA00001946"/>
    </source>
</evidence>
<evidence type="ECO:0000256" key="9">
    <source>
        <dbReference type="ARBA" id="ARBA00022723"/>
    </source>
</evidence>
<dbReference type="STRING" id="694270.A0A395T4C4"/>
<feature type="region of interest" description="Disordered" evidence="17">
    <location>
        <begin position="1"/>
        <end position="66"/>
    </location>
</feature>
<comment type="subcellular location">
    <subcellularLocation>
        <location evidence="2">Cytoplasm</location>
        <location evidence="2">Cytoskeleton</location>
        <location evidence="2">Microtubule organizing center</location>
        <location evidence="2">Spindle pole body</location>
    </subcellularLocation>
    <subcellularLocation>
        <location evidence="3">Nucleus</location>
        <location evidence="3">Nuclear pore complex</location>
    </subcellularLocation>
</comment>
<dbReference type="Pfam" id="PF00091">
    <property type="entry name" value="Tubulin"/>
    <property type="match status" value="1"/>
</dbReference>
<keyword evidence="12" id="KW-0811">Translocation</keyword>
<keyword evidence="12" id="KW-0509">mRNA transport</keyword>
<feature type="compositionally biased region" description="Polar residues" evidence="17">
    <location>
        <begin position="340"/>
        <end position="349"/>
    </location>
</feature>
<dbReference type="GO" id="GO:0046872">
    <property type="term" value="F:metal ion binding"/>
    <property type="evidence" value="ECO:0007669"/>
    <property type="project" value="UniProtKB-KW"/>
</dbReference>
<evidence type="ECO:0000256" key="10">
    <source>
        <dbReference type="ARBA" id="ARBA00022741"/>
    </source>
</evidence>
<dbReference type="PROSITE" id="PS50196">
    <property type="entry name" value="RANBD1"/>
    <property type="match status" value="1"/>
</dbReference>
<name>A0A395T4C4_9HYPO</name>
<evidence type="ECO:0000313" key="20">
    <source>
        <dbReference type="Proteomes" id="UP000266234"/>
    </source>
</evidence>
<dbReference type="InterPro" id="IPR023123">
    <property type="entry name" value="Tubulin_C"/>
</dbReference>
<dbReference type="SMART" id="SM00865">
    <property type="entry name" value="Tubulin_C"/>
    <property type="match status" value="1"/>
</dbReference>
<evidence type="ECO:0000256" key="11">
    <source>
        <dbReference type="ARBA" id="ARBA00022842"/>
    </source>
</evidence>
<feature type="region of interest" description="Disordered" evidence="17">
    <location>
        <begin position="1100"/>
        <end position="1119"/>
    </location>
</feature>
<evidence type="ECO:0000256" key="3">
    <source>
        <dbReference type="ARBA" id="ARBA00004567"/>
    </source>
</evidence>
<dbReference type="InterPro" id="IPR003008">
    <property type="entry name" value="Tubulin_FtsZ_GTPase"/>
</dbReference>
<dbReference type="GO" id="GO:0005816">
    <property type="term" value="C:spindle pole body"/>
    <property type="evidence" value="ECO:0007669"/>
    <property type="project" value="UniProtKB-SubCell"/>
</dbReference>
<feature type="compositionally biased region" description="Low complexity" evidence="17">
    <location>
        <begin position="463"/>
        <end position="475"/>
    </location>
</feature>
<dbReference type="GO" id="GO:0007020">
    <property type="term" value="P:microtubule nucleation"/>
    <property type="evidence" value="ECO:0007669"/>
    <property type="project" value="InterPro"/>
</dbReference>
<feature type="compositionally biased region" description="Polar residues" evidence="17">
    <location>
        <begin position="394"/>
        <end position="412"/>
    </location>
</feature>
<evidence type="ECO:0000259" key="18">
    <source>
        <dbReference type="PROSITE" id="PS50196"/>
    </source>
</evidence>
<keyword evidence="20" id="KW-1185">Reference proteome</keyword>
<dbReference type="Gene3D" id="2.30.29.30">
    <property type="entry name" value="Pleckstrin-homology domain (PH domain)/Phosphotyrosine-binding domain (PTB)"/>
    <property type="match status" value="1"/>
</dbReference>
<dbReference type="GO" id="GO:0005525">
    <property type="term" value="F:GTP binding"/>
    <property type="evidence" value="ECO:0007669"/>
    <property type="project" value="UniProtKB-KW"/>
</dbReference>
<comment type="similarity">
    <text evidence="4">Belongs to the tubulin family.</text>
</comment>
<dbReference type="InterPro" id="IPR000217">
    <property type="entry name" value="Tubulin"/>
</dbReference>
<dbReference type="InterPro" id="IPR025574">
    <property type="entry name" value="Nucleoporin_FG_rpt"/>
</dbReference>
<feature type="compositionally biased region" description="Basic and acidic residues" evidence="17">
    <location>
        <begin position="600"/>
        <end position="622"/>
    </location>
</feature>
<feature type="compositionally biased region" description="Acidic residues" evidence="17">
    <location>
        <begin position="443"/>
        <end position="459"/>
    </location>
</feature>
<feature type="compositionally biased region" description="Basic and acidic residues" evidence="17">
    <location>
        <begin position="508"/>
        <end position="531"/>
    </location>
</feature>
<dbReference type="Pfam" id="PF13634">
    <property type="entry name" value="Nucleoporin_FG"/>
    <property type="match status" value="2"/>
</dbReference>
<keyword evidence="12" id="KW-0539">Nucleus</keyword>
<keyword evidence="12" id="KW-0653">Protein transport</keyword>
<evidence type="ECO:0000313" key="19">
    <source>
        <dbReference type="EMBL" id="RGP79182.1"/>
    </source>
</evidence>
<feature type="region of interest" description="Disordered" evidence="17">
    <location>
        <begin position="802"/>
        <end position="840"/>
    </location>
</feature>
<feature type="compositionally biased region" description="Polar residues" evidence="17">
    <location>
        <begin position="876"/>
        <end position="889"/>
    </location>
</feature>
<dbReference type="InterPro" id="IPR008280">
    <property type="entry name" value="Tub_FtsZ_C"/>
</dbReference>
<dbReference type="InterPro" id="IPR037103">
    <property type="entry name" value="Tubulin/FtsZ-like_C"/>
</dbReference>
<gene>
    <name evidence="19" type="ORF">FLONG3_2753</name>
</gene>
<dbReference type="Gene3D" id="1.10.287.600">
    <property type="entry name" value="Helix hairpin bin"/>
    <property type="match status" value="1"/>
</dbReference>
<feature type="compositionally biased region" description="Low complexity" evidence="17">
    <location>
        <begin position="969"/>
        <end position="996"/>
    </location>
</feature>
<comment type="caution">
    <text evidence="19">The sequence shown here is derived from an EMBL/GenBank/DDBJ whole genome shotgun (WGS) entry which is preliminary data.</text>
</comment>
<dbReference type="Pfam" id="PF03953">
    <property type="entry name" value="Tubulin_C"/>
    <property type="match status" value="1"/>
</dbReference>
<evidence type="ECO:0000256" key="15">
    <source>
        <dbReference type="ARBA" id="ARBA00033229"/>
    </source>
</evidence>
<feature type="region of interest" description="Disordered" evidence="17">
    <location>
        <begin position="1708"/>
        <end position="1775"/>
    </location>
</feature>
<dbReference type="InterPro" id="IPR011993">
    <property type="entry name" value="PH-like_dom_sf"/>
</dbReference>
<dbReference type="InterPro" id="IPR018316">
    <property type="entry name" value="Tubulin/FtsZ_2-layer-sand-dom"/>
</dbReference>
<feature type="compositionally biased region" description="Basic and acidic residues" evidence="17">
    <location>
        <begin position="1748"/>
        <end position="1759"/>
    </location>
</feature>
<dbReference type="Gene3D" id="3.40.50.1440">
    <property type="entry name" value="Tubulin/FtsZ, GTPase domain"/>
    <property type="match status" value="1"/>
</dbReference>
<feature type="compositionally biased region" description="Polar residues" evidence="17">
    <location>
        <begin position="362"/>
        <end position="378"/>
    </location>
</feature>
<feature type="region of interest" description="Disordered" evidence="17">
    <location>
        <begin position="82"/>
        <end position="114"/>
    </location>
</feature>
<evidence type="ECO:0000256" key="4">
    <source>
        <dbReference type="ARBA" id="ARBA00009636"/>
    </source>
</evidence>
<evidence type="ECO:0000256" key="12">
    <source>
        <dbReference type="ARBA" id="ARBA00023132"/>
    </source>
</evidence>
<feature type="region of interest" description="Disordered" evidence="17">
    <location>
        <begin position="919"/>
        <end position="1075"/>
    </location>
</feature>
<dbReference type="PANTHER" id="PTHR11588">
    <property type="entry name" value="TUBULIN"/>
    <property type="match status" value="1"/>
</dbReference>
<dbReference type="GO" id="GO:0000278">
    <property type="term" value="P:mitotic cell cycle"/>
    <property type="evidence" value="ECO:0007669"/>
    <property type="project" value="UniProtKB-ARBA"/>
</dbReference>
<keyword evidence="11" id="KW-0460">Magnesium</keyword>
<dbReference type="FunFam" id="3.40.50.1440:FF:000012">
    <property type="entry name" value="Tubulin gamma chain"/>
    <property type="match status" value="1"/>
</dbReference>
<dbReference type="SMART" id="SM00864">
    <property type="entry name" value="Tubulin"/>
    <property type="match status" value="1"/>
</dbReference>
<dbReference type="PRINTS" id="PR01161">
    <property type="entry name" value="TUBULIN"/>
</dbReference>
<dbReference type="GO" id="GO:0000930">
    <property type="term" value="C:gamma-tubulin complex"/>
    <property type="evidence" value="ECO:0007669"/>
    <property type="project" value="InterPro"/>
</dbReference>
<feature type="compositionally biased region" description="Polar residues" evidence="17">
    <location>
        <begin position="958"/>
        <end position="968"/>
    </location>
</feature>
<dbReference type="PROSITE" id="PS00227">
    <property type="entry name" value="TUBULIN"/>
    <property type="match status" value="1"/>
</dbReference>
<comment type="cofactor">
    <cofactor evidence="1">
        <name>Mg(2+)</name>
        <dbReference type="ChEBI" id="CHEBI:18420"/>
    </cofactor>
</comment>
<proteinExistence type="inferred from homology"/>
<dbReference type="EMBL" id="PXOG01000054">
    <property type="protein sequence ID" value="RGP79182.1"/>
    <property type="molecule type" value="Genomic_DNA"/>
</dbReference>
<comment type="function">
    <text evidence="16">Tubulin is the major constituent of microtubules, a cylinder consisting of laterally associated linear protofilaments composed of alpha- and beta-tubulin heterodimers. Microtubules grow by the addition of GTP-tubulin dimers to the microtubule end, where a stabilizing cap forms. Below the cap, tubulin dimers are in GDP-bound state, owing to GTPase activity of alpha-tubulin.</text>
</comment>
<feature type="compositionally biased region" description="Low complexity" evidence="17">
    <location>
        <begin position="919"/>
        <end position="957"/>
    </location>
</feature>
<dbReference type="InterPro" id="IPR017975">
    <property type="entry name" value="Tubulin_CS"/>
</dbReference>
<dbReference type="GO" id="GO:0031122">
    <property type="term" value="P:cytoplasmic microtubule organization"/>
    <property type="evidence" value="ECO:0007669"/>
    <property type="project" value="InterPro"/>
</dbReference>
<feature type="compositionally biased region" description="Low complexity" evidence="17">
    <location>
        <begin position="415"/>
        <end position="424"/>
    </location>
</feature>
<feature type="region of interest" description="Disordered" evidence="17">
    <location>
        <begin position="876"/>
        <end position="901"/>
    </location>
</feature>
<dbReference type="OrthoDB" id="10249382at2759"/>
<dbReference type="InterPro" id="IPR000156">
    <property type="entry name" value="Ran_bind_dom"/>
</dbReference>
<evidence type="ECO:0000256" key="5">
    <source>
        <dbReference type="ARBA" id="ARBA00011747"/>
    </source>
</evidence>
<dbReference type="SMART" id="SM00160">
    <property type="entry name" value="RanBD"/>
    <property type="match status" value="1"/>
</dbReference>
<evidence type="ECO:0000256" key="7">
    <source>
        <dbReference type="ARBA" id="ARBA00022490"/>
    </source>
</evidence>